<keyword evidence="3" id="KW-0326">Glycosidase</keyword>
<evidence type="ECO:0000259" key="5">
    <source>
        <dbReference type="PROSITE" id="PS51764"/>
    </source>
</evidence>
<comment type="similarity">
    <text evidence="1">Belongs to the glycosyl hydrolase 26 family.</text>
</comment>
<dbReference type="Proteomes" id="UP001347796">
    <property type="component" value="Unassembled WGS sequence"/>
</dbReference>
<dbReference type="PANTHER" id="PTHR40079">
    <property type="entry name" value="MANNAN ENDO-1,4-BETA-MANNOSIDASE E-RELATED"/>
    <property type="match status" value="1"/>
</dbReference>
<feature type="chain" id="PRO_5042989359" description="GH26 domain-containing protein" evidence="4">
    <location>
        <begin position="22"/>
        <end position="420"/>
    </location>
</feature>
<sequence length="420" mass="47832">MKAEIITSLIVFINVLCGLNGKPIDPQLTPETKQLYEILYKHARDPDHFLFGHHQTTQSGVSGGVPPYQLINHKGFEAWQFTDSMVVNGSADILSDIKLVSGYYPAFTGFEFFQLYPEWLKLQRYLTQKAHSHGMIVAMSWHLNNIATGGTAWDVRGHKIVRNLLPGGKLNKIYNSYLDIIASYANNLYDSNGRLIPFVFRLFHESNGGWFWWGLNNTVNNTGEDIQAAHRYVVHYLRDIRNVHNILYATSPNAGFANLTTGGTLPAYMATYPGDDFVDILGYDDYQNVRSTRTLQRFVDCLSEVVLYSESKDKIPALTEVGLNLFNEIDLIPDWWNDYILNSIKGIKYVKKNPATRRIAYALTWANSCSSPTNCNYYTPWLGHPGQKYFYNFTQDPMVVLIGKLGYNFSLPLISQRGYL</sequence>
<dbReference type="EMBL" id="JAZGQO010000010">
    <property type="protein sequence ID" value="KAK6176992.1"/>
    <property type="molecule type" value="Genomic_DNA"/>
</dbReference>
<evidence type="ECO:0000256" key="2">
    <source>
        <dbReference type="ARBA" id="ARBA00022801"/>
    </source>
</evidence>
<evidence type="ECO:0000256" key="1">
    <source>
        <dbReference type="ARBA" id="ARBA00007754"/>
    </source>
</evidence>
<feature type="signal peptide" evidence="4">
    <location>
        <begin position="1"/>
        <end position="21"/>
    </location>
</feature>
<accession>A0AAN8JGF6</accession>
<evidence type="ECO:0000313" key="7">
    <source>
        <dbReference type="Proteomes" id="UP001347796"/>
    </source>
</evidence>
<dbReference type="InterPro" id="IPR022790">
    <property type="entry name" value="GH26_dom"/>
</dbReference>
<dbReference type="AlphaFoldDB" id="A0AAN8JGF6"/>
<dbReference type="Gene3D" id="3.20.20.80">
    <property type="entry name" value="Glycosidases"/>
    <property type="match status" value="1"/>
</dbReference>
<organism evidence="6 7">
    <name type="scientific">Patella caerulea</name>
    <name type="common">Rayed Mediterranean limpet</name>
    <dbReference type="NCBI Taxonomy" id="87958"/>
    <lineage>
        <taxon>Eukaryota</taxon>
        <taxon>Metazoa</taxon>
        <taxon>Spiralia</taxon>
        <taxon>Lophotrochozoa</taxon>
        <taxon>Mollusca</taxon>
        <taxon>Gastropoda</taxon>
        <taxon>Patellogastropoda</taxon>
        <taxon>Patelloidea</taxon>
        <taxon>Patellidae</taxon>
        <taxon>Patella</taxon>
    </lineage>
</organism>
<proteinExistence type="inferred from homology"/>
<comment type="caution">
    <text evidence="6">The sequence shown here is derived from an EMBL/GenBank/DDBJ whole genome shotgun (WGS) entry which is preliminary data.</text>
</comment>
<name>A0AAN8JGF6_PATCE</name>
<feature type="domain" description="GH26" evidence="5">
    <location>
        <begin position="30"/>
        <end position="403"/>
    </location>
</feature>
<evidence type="ECO:0000256" key="3">
    <source>
        <dbReference type="ARBA" id="ARBA00023295"/>
    </source>
</evidence>
<dbReference type="Pfam" id="PF02156">
    <property type="entry name" value="Glyco_hydro_26"/>
    <property type="match status" value="1"/>
</dbReference>
<keyword evidence="7" id="KW-1185">Reference proteome</keyword>
<gene>
    <name evidence="6" type="ORF">SNE40_015188</name>
</gene>
<dbReference type="PANTHER" id="PTHR40079:SF4">
    <property type="entry name" value="GH26 DOMAIN-CONTAINING PROTEIN-RELATED"/>
    <property type="match status" value="1"/>
</dbReference>
<dbReference type="GO" id="GO:0016985">
    <property type="term" value="F:mannan endo-1,4-beta-mannosidase activity"/>
    <property type="evidence" value="ECO:0007669"/>
    <property type="project" value="InterPro"/>
</dbReference>
<dbReference type="PRINTS" id="PR00739">
    <property type="entry name" value="GLHYDRLASE26"/>
</dbReference>
<protein>
    <recommendedName>
        <fullName evidence="5">GH26 domain-containing protein</fullName>
    </recommendedName>
</protein>
<dbReference type="SUPFAM" id="SSF51445">
    <property type="entry name" value="(Trans)glycosidases"/>
    <property type="match status" value="1"/>
</dbReference>
<reference evidence="6 7" key="1">
    <citation type="submission" date="2024-01" db="EMBL/GenBank/DDBJ databases">
        <title>The genome of the rayed Mediterranean limpet Patella caerulea (Linnaeus, 1758).</title>
        <authorList>
            <person name="Anh-Thu Weber A."/>
            <person name="Halstead-Nussloch G."/>
        </authorList>
    </citation>
    <scope>NUCLEOTIDE SEQUENCE [LARGE SCALE GENOMIC DNA]</scope>
    <source>
        <strain evidence="6">AATW-2023a</strain>
        <tissue evidence="6">Whole specimen</tissue>
    </source>
</reference>
<dbReference type="InterPro" id="IPR000805">
    <property type="entry name" value="Glyco_hydro_26"/>
</dbReference>
<keyword evidence="4" id="KW-0732">Signal</keyword>
<dbReference type="InterPro" id="IPR017853">
    <property type="entry name" value="GH"/>
</dbReference>
<dbReference type="GO" id="GO:0006080">
    <property type="term" value="P:substituted mannan metabolic process"/>
    <property type="evidence" value="ECO:0007669"/>
    <property type="project" value="InterPro"/>
</dbReference>
<evidence type="ECO:0000313" key="6">
    <source>
        <dbReference type="EMBL" id="KAK6176992.1"/>
    </source>
</evidence>
<keyword evidence="2" id="KW-0378">Hydrolase</keyword>
<evidence type="ECO:0000256" key="4">
    <source>
        <dbReference type="SAM" id="SignalP"/>
    </source>
</evidence>
<dbReference type="PROSITE" id="PS51764">
    <property type="entry name" value="GH26"/>
    <property type="match status" value="1"/>
</dbReference>